<dbReference type="Proteomes" id="UP001626536">
    <property type="component" value="Chromosome"/>
</dbReference>
<sequence length="269" mass="28960">MHILRLALLGLAALVALILGWTFWIEANRLEPAPSPKIAETHVSPEAIAAARGAIEAELAAVPEYAGFFDSLKTRFPADYEAFLAKASRRSAATGEIQSADFLIIDAVRALRVSHGVLAAKAEQPALDHVFEMQLAMLRALAGRNQGLCVDFLYGGANGDFLEFSAANRSLVAAMASAGLDAIDNGQINRVERDEPTAEDFQELEKALRAKGLGTLEIEALLDGKTPDPPLDDARMCRAGAIYLETLAALPEPLRMRIYGFAVELMARS</sequence>
<dbReference type="EMBL" id="CP136862">
    <property type="protein sequence ID" value="WOJ88154.1"/>
    <property type="molecule type" value="Genomic_DNA"/>
</dbReference>
<accession>A0ABZ0HNG8</accession>
<evidence type="ECO:0000313" key="2">
    <source>
        <dbReference type="Proteomes" id="UP001626536"/>
    </source>
</evidence>
<proteinExistence type="predicted"/>
<dbReference type="RefSeq" id="WP_407337594.1">
    <property type="nucleotide sequence ID" value="NZ_CP136862.1"/>
</dbReference>
<evidence type="ECO:0000313" key="1">
    <source>
        <dbReference type="EMBL" id="WOJ88154.1"/>
    </source>
</evidence>
<name>A0ABZ0HNG8_9HYPH</name>
<keyword evidence="2" id="KW-1185">Reference proteome</keyword>
<gene>
    <name evidence="1" type="ORF">RZS28_09835</name>
</gene>
<organism evidence="1 2">
    <name type="scientific">Methylocapsa polymorpha</name>
    <dbReference type="NCBI Taxonomy" id="3080828"/>
    <lineage>
        <taxon>Bacteria</taxon>
        <taxon>Pseudomonadati</taxon>
        <taxon>Pseudomonadota</taxon>
        <taxon>Alphaproteobacteria</taxon>
        <taxon>Hyphomicrobiales</taxon>
        <taxon>Beijerinckiaceae</taxon>
        <taxon>Methylocapsa</taxon>
    </lineage>
</organism>
<protein>
    <submittedName>
        <fullName evidence="1">Uncharacterized protein</fullName>
    </submittedName>
</protein>
<reference evidence="1 2" key="1">
    <citation type="submission" date="2023-10" db="EMBL/GenBank/DDBJ databases">
        <title>Novel methanotroph of the genus Methylocapsa from a subarctic wetland.</title>
        <authorList>
            <person name="Belova S.E."/>
            <person name="Oshkin I.Y."/>
            <person name="Miroshnikov K."/>
            <person name="Dedysh S.N."/>
        </authorList>
    </citation>
    <scope>NUCLEOTIDE SEQUENCE [LARGE SCALE GENOMIC DNA]</scope>
    <source>
        <strain evidence="1 2">RX1</strain>
    </source>
</reference>